<protein>
    <submittedName>
        <fullName evidence="2">Uncharacterized protein</fullName>
    </submittedName>
</protein>
<reference evidence="2" key="1">
    <citation type="submission" date="2014-11" db="EMBL/GenBank/DDBJ databases">
        <authorList>
            <person name="Amaro Gonzalez C."/>
        </authorList>
    </citation>
    <scope>NUCLEOTIDE SEQUENCE</scope>
</reference>
<keyword evidence="1" id="KW-0472">Membrane</keyword>
<evidence type="ECO:0000256" key="1">
    <source>
        <dbReference type="SAM" id="Phobius"/>
    </source>
</evidence>
<dbReference type="AlphaFoldDB" id="A0A0E9VSF1"/>
<organism evidence="2">
    <name type="scientific">Anguilla anguilla</name>
    <name type="common">European freshwater eel</name>
    <name type="synonym">Muraena anguilla</name>
    <dbReference type="NCBI Taxonomy" id="7936"/>
    <lineage>
        <taxon>Eukaryota</taxon>
        <taxon>Metazoa</taxon>
        <taxon>Chordata</taxon>
        <taxon>Craniata</taxon>
        <taxon>Vertebrata</taxon>
        <taxon>Euteleostomi</taxon>
        <taxon>Actinopterygii</taxon>
        <taxon>Neopterygii</taxon>
        <taxon>Teleostei</taxon>
        <taxon>Anguilliformes</taxon>
        <taxon>Anguillidae</taxon>
        <taxon>Anguilla</taxon>
    </lineage>
</organism>
<accession>A0A0E9VSF1</accession>
<keyword evidence="1" id="KW-0812">Transmembrane</keyword>
<name>A0A0E9VSF1_ANGAN</name>
<evidence type="ECO:0000313" key="2">
    <source>
        <dbReference type="EMBL" id="JAH80952.1"/>
    </source>
</evidence>
<sequence length="38" mass="4560">MLIIKHSFLLIYFLFFLLFIYFILFLFSVSAPEKAAEI</sequence>
<reference evidence="2" key="2">
    <citation type="journal article" date="2015" name="Fish Shellfish Immunol.">
        <title>Early steps in the European eel (Anguilla anguilla)-Vibrio vulnificus interaction in the gills: Role of the RtxA13 toxin.</title>
        <authorList>
            <person name="Callol A."/>
            <person name="Pajuelo D."/>
            <person name="Ebbesson L."/>
            <person name="Teles M."/>
            <person name="MacKenzie S."/>
            <person name="Amaro C."/>
        </authorList>
    </citation>
    <scope>NUCLEOTIDE SEQUENCE</scope>
</reference>
<feature type="transmembrane region" description="Helical" evidence="1">
    <location>
        <begin position="7"/>
        <end position="29"/>
    </location>
</feature>
<keyword evidence="1" id="KW-1133">Transmembrane helix</keyword>
<proteinExistence type="predicted"/>
<dbReference type="EMBL" id="GBXM01027625">
    <property type="protein sequence ID" value="JAH80952.1"/>
    <property type="molecule type" value="Transcribed_RNA"/>
</dbReference>